<protein>
    <recommendedName>
        <fullName evidence="4">Small membrane hydrophobic protein</fullName>
    </recommendedName>
</protein>
<evidence type="ECO:0000256" key="1">
    <source>
        <dbReference type="SAM" id="Phobius"/>
    </source>
</evidence>
<dbReference type="InterPro" id="IPR025363">
    <property type="entry name" value="DUF4267"/>
</dbReference>
<sequence>MTKQRITTVLALVTGLAPLFFGLNFLLNPAGAPDGFGIEPWPSGNASGYFMVKGIRDVSTATIVFILLALGQRRALGWVVLTTAVIPLGDALAVVTHGGTLATAVGVHVSAAALVAVTAVLLLTESRDHHPAERIRTAAYPRPRASQTR</sequence>
<feature type="transmembrane region" description="Helical" evidence="1">
    <location>
        <begin position="101"/>
        <end position="124"/>
    </location>
</feature>
<reference evidence="2 3" key="1">
    <citation type="submission" date="2016-08" db="EMBL/GenBank/DDBJ databases">
        <title>Complete genome sequence of Streptomyces agglomeratus strain 6-3-2, a novel anti-MRSA actinomycete isolated from Wuli of Tebit, China.</title>
        <authorList>
            <person name="Chen X."/>
        </authorList>
    </citation>
    <scope>NUCLEOTIDE SEQUENCE [LARGE SCALE GENOMIC DNA]</scope>
    <source>
        <strain evidence="2 3">6-3-2</strain>
    </source>
</reference>
<dbReference type="STRING" id="285458.BGM19_03375"/>
<feature type="transmembrane region" description="Helical" evidence="1">
    <location>
        <begin position="75"/>
        <end position="95"/>
    </location>
</feature>
<dbReference type="EMBL" id="MEHJ01000001">
    <property type="protein sequence ID" value="OEJ28623.1"/>
    <property type="molecule type" value="Genomic_DNA"/>
</dbReference>
<dbReference type="OrthoDB" id="119790at2"/>
<evidence type="ECO:0008006" key="4">
    <source>
        <dbReference type="Google" id="ProtNLM"/>
    </source>
</evidence>
<dbReference type="Pfam" id="PF14087">
    <property type="entry name" value="DUF4267"/>
    <property type="match status" value="1"/>
</dbReference>
<keyword evidence="1" id="KW-0472">Membrane</keyword>
<name>A0A1E5PGF5_9ACTN</name>
<dbReference type="AlphaFoldDB" id="A0A1E5PGF5"/>
<accession>A0A1E5PGF5</accession>
<organism evidence="2 3">
    <name type="scientific">Streptomyces agglomeratus</name>
    <dbReference type="NCBI Taxonomy" id="285458"/>
    <lineage>
        <taxon>Bacteria</taxon>
        <taxon>Bacillati</taxon>
        <taxon>Actinomycetota</taxon>
        <taxon>Actinomycetes</taxon>
        <taxon>Kitasatosporales</taxon>
        <taxon>Streptomycetaceae</taxon>
        <taxon>Streptomyces</taxon>
    </lineage>
</organism>
<proteinExistence type="predicted"/>
<keyword evidence="3" id="KW-1185">Reference proteome</keyword>
<keyword evidence="1" id="KW-0812">Transmembrane</keyword>
<gene>
    <name evidence="2" type="ORF">AS594_33275</name>
</gene>
<keyword evidence="1" id="KW-1133">Transmembrane helix</keyword>
<comment type="caution">
    <text evidence="2">The sequence shown here is derived from an EMBL/GenBank/DDBJ whole genome shotgun (WGS) entry which is preliminary data.</text>
</comment>
<dbReference type="Proteomes" id="UP000095759">
    <property type="component" value="Unassembled WGS sequence"/>
</dbReference>
<evidence type="ECO:0000313" key="2">
    <source>
        <dbReference type="EMBL" id="OEJ28623.1"/>
    </source>
</evidence>
<feature type="transmembrane region" description="Helical" evidence="1">
    <location>
        <begin position="46"/>
        <end position="68"/>
    </location>
</feature>
<evidence type="ECO:0000313" key="3">
    <source>
        <dbReference type="Proteomes" id="UP000095759"/>
    </source>
</evidence>
<dbReference type="RefSeq" id="WP_069774906.1">
    <property type="nucleotide sequence ID" value="NZ_MEHI01000001.1"/>
</dbReference>